<accession>A0ABT7MFH1</accession>
<reference evidence="1 2" key="1">
    <citation type="submission" date="2023-06" db="EMBL/GenBank/DDBJ databases">
        <title>Actinomycetospora Odt1-22.</title>
        <authorList>
            <person name="Supong K."/>
        </authorList>
    </citation>
    <scope>NUCLEOTIDE SEQUENCE [LARGE SCALE GENOMIC DNA]</scope>
    <source>
        <strain evidence="1 2">Odt1-22</strain>
    </source>
</reference>
<evidence type="ECO:0000313" key="2">
    <source>
        <dbReference type="Proteomes" id="UP001231924"/>
    </source>
</evidence>
<gene>
    <name evidence="1" type="ORF">QRT03_25865</name>
</gene>
<name>A0ABT7MFH1_9PSEU</name>
<proteinExistence type="predicted"/>
<protein>
    <submittedName>
        <fullName evidence="1">Uncharacterized protein</fullName>
    </submittedName>
</protein>
<keyword evidence="2" id="KW-1185">Reference proteome</keyword>
<dbReference type="RefSeq" id="WP_286056014.1">
    <property type="nucleotide sequence ID" value="NZ_JASVWF010000007.1"/>
</dbReference>
<sequence length="125" mass="13172">MTAPARRAADYAEAFVRGPAHLGRGAGGVGIYTTEDADTARQYAGNGGVVVRAVPLAGARLVGVEELLARRAQELATLTEREQRSLRVLTEDPGRLAAALGYDAVRYPDGTVLVVNRTALAVEEP</sequence>
<comment type="caution">
    <text evidence="1">The sequence shown here is derived from an EMBL/GenBank/DDBJ whole genome shotgun (WGS) entry which is preliminary data.</text>
</comment>
<dbReference type="Proteomes" id="UP001231924">
    <property type="component" value="Unassembled WGS sequence"/>
</dbReference>
<organism evidence="1 2">
    <name type="scientific">Actinomycetospora termitidis</name>
    <dbReference type="NCBI Taxonomy" id="3053470"/>
    <lineage>
        <taxon>Bacteria</taxon>
        <taxon>Bacillati</taxon>
        <taxon>Actinomycetota</taxon>
        <taxon>Actinomycetes</taxon>
        <taxon>Pseudonocardiales</taxon>
        <taxon>Pseudonocardiaceae</taxon>
        <taxon>Actinomycetospora</taxon>
    </lineage>
</organism>
<dbReference type="EMBL" id="JASVWF010000007">
    <property type="protein sequence ID" value="MDL5159420.1"/>
    <property type="molecule type" value="Genomic_DNA"/>
</dbReference>
<evidence type="ECO:0000313" key="1">
    <source>
        <dbReference type="EMBL" id="MDL5159420.1"/>
    </source>
</evidence>